<protein>
    <recommendedName>
        <fullName evidence="3">Retrotransposon gag domain-containing protein</fullName>
    </recommendedName>
</protein>
<sequence length="191" mass="22012">MEDPPTTNTVVGTIGSVSEFIPGSADSWEIYREQLDFYFEANDISAENKKKAVFYSACGKVTYATLRSLATLRKPGELTYEEALKLLSDHFNLRPSKFVQKFKFNRRDQLLNESLAEYLAELKKLSEHCEFNDLEEMLVDRLICGMRDERLQRRLLTDANLTFKKVRDEALADELANRNISELKANYNSAH</sequence>
<dbReference type="EMBL" id="LBMM01004342">
    <property type="protein sequence ID" value="KMQ92538.1"/>
    <property type="molecule type" value="Genomic_DNA"/>
</dbReference>
<dbReference type="Proteomes" id="UP000036403">
    <property type="component" value="Unassembled WGS sequence"/>
</dbReference>
<accession>A0A0J7KQB3</accession>
<dbReference type="PANTHER" id="PTHR33198:SF19">
    <property type="entry name" value="CCHC-TYPE DOMAIN-CONTAINING PROTEIN"/>
    <property type="match status" value="1"/>
</dbReference>
<proteinExistence type="predicted"/>
<evidence type="ECO:0008006" key="3">
    <source>
        <dbReference type="Google" id="ProtNLM"/>
    </source>
</evidence>
<dbReference type="STRING" id="67767.A0A0J7KQB3"/>
<dbReference type="PANTHER" id="PTHR33198">
    <property type="entry name" value="ANK_REP_REGION DOMAIN-CONTAINING PROTEIN-RELATED"/>
    <property type="match status" value="1"/>
</dbReference>
<keyword evidence="2" id="KW-1185">Reference proteome</keyword>
<dbReference type="AlphaFoldDB" id="A0A0J7KQB3"/>
<reference evidence="1 2" key="1">
    <citation type="submission" date="2015-04" db="EMBL/GenBank/DDBJ databases">
        <title>Lasius niger genome sequencing.</title>
        <authorList>
            <person name="Konorov E.A."/>
            <person name="Nikitin M.A."/>
            <person name="Kirill M.V."/>
            <person name="Chang P."/>
        </authorList>
    </citation>
    <scope>NUCLEOTIDE SEQUENCE [LARGE SCALE GENOMIC DNA]</scope>
    <source>
        <tissue evidence="1">Whole</tissue>
    </source>
</reference>
<dbReference type="PaxDb" id="67767-A0A0J7KQB3"/>
<name>A0A0J7KQB3_LASNI</name>
<gene>
    <name evidence="1" type="ORF">RF55_7460</name>
</gene>
<evidence type="ECO:0000313" key="1">
    <source>
        <dbReference type="EMBL" id="KMQ92538.1"/>
    </source>
</evidence>
<dbReference type="OrthoDB" id="8061005at2759"/>
<comment type="caution">
    <text evidence="1">The sequence shown here is derived from an EMBL/GenBank/DDBJ whole genome shotgun (WGS) entry which is preliminary data.</text>
</comment>
<organism evidence="1 2">
    <name type="scientific">Lasius niger</name>
    <name type="common">Black garden ant</name>
    <dbReference type="NCBI Taxonomy" id="67767"/>
    <lineage>
        <taxon>Eukaryota</taxon>
        <taxon>Metazoa</taxon>
        <taxon>Ecdysozoa</taxon>
        <taxon>Arthropoda</taxon>
        <taxon>Hexapoda</taxon>
        <taxon>Insecta</taxon>
        <taxon>Pterygota</taxon>
        <taxon>Neoptera</taxon>
        <taxon>Endopterygota</taxon>
        <taxon>Hymenoptera</taxon>
        <taxon>Apocrita</taxon>
        <taxon>Aculeata</taxon>
        <taxon>Formicoidea</taxon>
        <taxon>Formicidae</taxon>
        <taxon>Formicinae</taxon>
        <taxon>Lasius</taxon>
        <taxon>Lasius</taxon>
    </lineage>
</organism>
<evidence type="ECO:0000313" key="2">
    <source>
        <dbReference type="Proteomes" id="UP000036403"/>
    </source>
</evidence>